<feature type="transmembrane region" description="Helical" evidence="1">
    <location>
        <begin position="255"/>
        <end position="274"/>
    </location>
</feature>
<name>X1TBI5_9ZZZZ</name>
<organism evidence="2">
    <name type="scientific">marine sediment metagenome</name>
    <dbReference type="NCBI Taxonomy" id="412755"/>
    <lineage>
        <taxon>unclassified sequences</taxon>
        <taxon>metagenomes</taxon>
        <taxon>ecological metagenomes</taxon>
    </lineage>
</organism>
<dbReference type="EMBL" id="BARW01016317">
    <property type="protein sequence ID" value="GAJ02614.1"/>
    <property type="molecule type" value="Genomic_DNA"/>
</dbReference>
<evidence type="ECO:0000256" key="1">
    <source>
        <dbReference type="SAM" id="Phobius"/>
    </source>
</evidence>
<feature type="transmembrane region" description="Helical" evidence="1">
    <location>
        <begin position="226"/>
        <end position="248"/>
    </location>
</feature>
<dbReference type="PANTHER" id="PTHR32063">
    <property type="match status" value="1"/>
</dbReference>
<gene>
    <name evidence="2" type="ORF">S12H4_28444</name>
</gene>
<keyword evidence="1" id="KW-1133">Transmembrane helix</keyword>
<proteinExistence type="predicted"/>
<dbReference type="InterPro" id="IPR001036">
    <property type="entry name" value="Acrflvin-R"/>
</dbReference>
<dbReference type="GO" id="GO:0042910">
    <property type="term" value="F:xenobiotic transmembrane transporter activity"/>
    <property type="evidence" value="ECO:0007669"/>
    <property type="project" value="TreeGrafter"/>
</dbReference>
<feature type="non-terminal residue" evidence="2">
    <location>
        <position position="284"/>
    </location>
</feature>
<dbReference type="Gene3D" id="3.30.70.1440">
    <property type="entry name" value="Multidrug efflux transporter AcrB pore domain"/>
    <property type="match status" value="1"/>
</dbReference>
<dbReference type="Gene3D" id="1.20.1640.10">
    <property type="entry name" value="Multidrug efflux transporter AcrB transmembrane domain"/>
    <property type="match status" value="1"/>
</dbReference>
<dbReference type="Gene3D" id="3.30.70.1430">
    <property type="entry name" value="Multidrug efflux transporter AcrB pore domain"/>
    <property type="match status" value="1"/>
</dbReference>
<accession>X1TBI5</accession>
<dbReference type="AlphaFoldDB" id="X1TBI5"/>
<dbReference type="PANTHER" id="PTHR32063:SF0">
    <property type="entry name" value="SWARMING MOTILITY PROTEIN SWRC"/>
    <property type="match status" value="1"/>
</dbReference>
<feature type="non-terminal residue" evidence="2">
    <location>
        <position position="1"/>
    </location>
</feature>
<dbReference type="Gene3D" id="3.30.2090.10">
    <property type="entry name" value="Multidrug efflux transporter AcrB TolC docking domain, DN and DC subdomains"/>
    <property type="match status" value="1"/>
</dbReference>
<protein>
    <recommendedName>
        <fullName evidence="3">Acriflavin resistance protein</fullName>
    </recommendedName>
</protein>
<dbReference type="SUPFAM" id="SSF82714">
    <property type="entry name" value="Multidrug efflux transporter AcrB TolC docking domain, DN and DC subdomains"/>
    <property type="match status" value="1"/>
</dbReference>
<keyword evidence="1" id="KW-0472">Membrane</keyword>
<dbReference type="Pfam" id="PF00873">
    <property type="entry name" value="ACR_tran"/>
    <property type="match status" value="1"/>
</dbReference>
<reference evidence="2" key="1">
    <citation type="journal article" date="2014" name="Front. Microbiol.">
        <title>High frequency of phylogenetically diverse reductive dehalogenase-homologous genes in deep subseafloor sedimentary metagenomes.</title>
        <authorList>
            <person name="Kawai M."/>
            <person name="Futagami T."/>
            <person name="Toyoda A."/>
            <person name="Takaki Y."/>
            <person name="Nishi S."/>
            <person name="Hori S."/>
            <person name="Arai W."/>
            <person name="Tsubouchi T."/>
            <person name="Morono Y."/>
            <person name="Uchiyama I."/>
            <person name="Ito T."/>
            <person name="Fujiyama A."/>
            <person name="Inagaki F."/>
            <person name="Takami H."/>
        </authorList>
    </citation>
    <scope>NUCLEOTIDE SEQUENCE</scope>
    <source>
        <strain evidence="2">Expedition CK06-06</strain>
    </source>
</reference>
<comment type="caution">
    <text evidence="2">The sequence shown here is derived from an EMBL/GenBank/DDBJ whole genome shotgun (WGS) entry which is preliminary data.</text>
</comment>
<dbReference type="GO" id="GO:0005886">
    <property type="term" value="C:plasma membrane"/>
    <property type="evidence" value="ECO:0007669"/>
    <property type="project" value="TreeGrafter"/>
</dbReference>
<evidence type="ECO:0008006" key="3">
    <source>
        <dbReference type="Google" id="ProtNLM"/>
    </source>
</evidence>
<evidence type="ECO:0000313" key="2">
    <source>
        <dbReference type="EMBL" id="GAJ02614.1"/>
    </source>
</evidence>
<sequence length="284" mass="29914">EKEAEELRQAYADIAGEGVVVNVTTGDAMSAQMMGSGLDVSVRGDNFEDIASVSEKLITDLARVSGLADIELEISSVEPKLDIAIDQAKLISSGLPQEQIAQIGQELYLLNLGGAVAQVNIEGETLDIFVKGVTPELTSVEVARELNIGFPVSVKLSDIASVELGEQPTSIQRIDQKLAASITGSIIEKDVGSVNRALQQKIDQLELPVGVEVKVGGTAEMMQESFSGMFIAIIVAALLAYAVIVVTFRSFINPIIIMMSLPLASIGALLGLLITGHPIGVSAL</sequence>
<dbReference type="InterPro" id="IPR027463">
    <property type="entry name" value="AcrB_DN_DC_subdom"/>
</dbReference>
<keyword evidence="1" id="KW-0812">Transmembrane</keyword>
<dbReference type="SUPFAM" id="SSF82866">
    <property type="entry name" value="Multidrug efflux transporter AcrB transmembrane domain"/>
    <property type="match status" value="1"/>
</dbReference>